<dbReference type="AlphaFoldDB" id="A0A2A5BBJ2"/>
<dbReference type="InterPro" id="IPR007495">
    <property type="entry name" value="NqrM"/>
</dbReference>
<accession>A0A2A5BBJ2</accession>
<dbReference type="PANTHER" id="PTHR40691">
    <property type="entry name" value="(NA+)-NQR MATURATION NQRM"/>
    <property type="match status" value="1"/>
</dbReference>
<gene>
    <name evidence="1" type="ORF">COA96_00365</name>
</gene>
<comment type="caution">
    <text evidence="1">The sequence shown here is derived from an EMBL/GenBank/DDBJ whole genome shotgun (WGS) entry which is preliminary data.</text>
</comment>
<dbReference type="Pfam" id="PF04400">
    <property type="entry name" value="NqrM"/>
    <property type="match status" value="1"/>
</dbReference>
<name>A0A2A5BBJ2_9GAMM</name>
<dbReference type="PANTHER" id="PTHR40691:SF3">
    <property type="entry name" value="(NA+)-NQR MATURATION NQRM"/>
    <property type="match status" value="1"/>
</dbReference>
<dbReference type="Proteomes" id="UP000218327">
    <property type="component" value="Unassembled WGS sequence"/>
</dbReference>
<dbReference type="EMBL" id="NVVJ01000001">
    <property type="protein sequence ID" value="PCJ28750.1"/>
    <property type="molecule type" value="Genomic_DNA"/>
</dbReference>
<evidence type="ECO:0000313" key="2">
    <source>
        <dbReference type="Proteomes" id="UP000218327"/>
    </source>
</evidence>
<sequence length="59" mass="6220">MMQILFTFVAFAMVMLLMSVGVLIGRKPIQGSCGGMSAIDGLNECEICGGDSNKCEKSS</sequence>
<proteinExistence type="predicted"/>
<reference evidence="2" key="1">
    <citation type="submission" date="2017-08" db="EMBL/GenBank/DDBJ databases">
        <title>A dynamic microbial community with high functional redundancy inhabits the cold, oxic subseafloor aquifer.</title>
        <authorList>
            <person name="Tully B.J."/>
            <person name="Wheat C.G."/>
            <person name="Glazer B.T."/>
            <person name="Huber J.A."/>
        </authorList>
    </citation>
    <scope>NUCLEOTIDE SEQUENCE [LARGE SCALE GENOMIC DNA]</scope>
</reference>
<evidence type="ECO:0000313" key="1">
    <source>
        <dbReference type="EMBL" id="PCJ28750.1"/>
    </source>
</evidence>
<protein>
    <submittedName>
        <fullName evidence="1">ApbE family protein</fullName>
    </submittedName>
</protein>
<organism evidence="1 2">
    <name type="scientific">SAR86 cluster bacterium</name>
    <dbReference type="NCBI Taxonomy" id="2030880"/>
    <lineage>
        <taxon>Bacteria</taxon>
        <taxon>Pseudomonadati</taxon>
        <taxon>Pseudomonadota</taxon>
        <taxon>Gammaproteobacteria</taxon>
        <taxon>SAR86 cluster</taxon>
    </lineage>
</organism>